<dbReference type="GO" id="GO:0046872">
    <property type="term" value="F:metal ion binding"/>
    <property type="evidence" value="ECO:0007669"/>
    <property type="project" value="InterPro"/>
</dbReference>
<evidence type="ECO:0000256" key="2">
    <source>
        <dbReference type="ARBA" id="ARBA00010005"/>
    </source>
</evidence>
<feature type="compositionally biased region" description="Basic and acidic residues" evidence="7">
    <location>
        <begin position="228"/>
        <end position="241"/>
    </location>
</feature>
<comment type="catalytic activity">
    <reaction evidence="1">
        <text>(S)-3-hydroxybutanoate + 2-oxoglutarate = (R)-2-hydroxyglutarate + acetoacetate</text>
        <dbReference type="Rhea" id="RHEA:23048"/>
        <dbReference type="ChEBI" id="CHEBI:11047"/>
        <dbReference type="ChEBI" id="CHEBI:13705"/>
        <dbReference type="ChEBI" id="CHEBI:15801"/>
        <dbReference type="ChEBI" id="CHEBI:16810"/>
        <dbReference type="EC" id="1.1.99.24"/>
    </reaction>
</comment>
<feature type="region of interest" description="Disordered" evidence="7">
    <location>
        <begin position="227"/>
        <end position="246"/>
    </location>
</feature>
<dbReference type="PANTHER" id="PTHR11496">
    <property type="entry name" value="ALCOHOL DEHYDROGENASE"/>
    <property type="match status" value="1"/>
</dbReference>
<sequence>MILLTYGERSGEMADRETIFTMEATPIKFGPGASEETGWELKRLGVGRVMLVSDPGVVEAGITDRIRERIEAENIEVEVFARTRVEPTLDSLQEAADFAVEGNFDGFVAVGGGSSIDTAKAANLAATHPAPLMEYVNPPVGGGKKPPSPLKPLLAVPTTAGTGSEATTVVVLDIPEQRVKTGISHQYLRPTRGVVDPELTLTLGPEVSSSCGLDVVCHAAESYLSRPYNERPKPASPDDRPPYQGSNPIADIWSAKALEYGGRYLRRAVADGRDVEARGFMMLGATLAGIGFGSAGVHIPHACAYPIAGLKHEYQPPGYPKDHPFVPHGWSVIVTAPAAFRFTYDAMPEKHRQVAELLAGRPVGKADENTLPEIIIRLMQDVGAPRGIRELGYGEEDIPDLVAGAMKQQRLLVGSPKKVTEEDLANILRESMQNW</sequence>
<dbReference type="EMBL" id="SKBU01000006">
    <property type="protein sequence ID" value="TCJ19839.1"/>
    <property type="molecule type" value="Genomic_DNA"/>
</dbReference>
<feature type="domain" description="Alcohol dehydrogenase iron-type/glycerol dehydrogenase GldA" evidence="8">
    <location>
        <begin position="26"/>
        <end position="197"/>
    </location>
</feature>
<dbReference type="SUPFAM" id="SSF56796">
    <property type="entry name" value="Dehydroquinate synthase-like"/>
    <property type="match status" value="1"/>
</dbReference>
<keyword evidence="11" id="KW-1185">Reference proteome</keyword>
<evidence type="ECO:0000256" key="1">
    <source>
        <dbReference type="ARBA" id="ARBA00000813"/>
    </source>
</evidence>
<dbReference type="InterPro" id="IPR042157">
    <property type="entry name" value="HOT"/>
</dbReference>
<evidence type="ECO:0000256" key="4">
    <source>
        <dbReference type="ARBA" id="ARBA00022946"/>
    </source>
</evidence>
<dbReference type="AlphaFoldDB" id="A0A4R1BQ62"/>
<keyword evidence="4" id="KW-0809">Transit peptide</keyword>
<proteinExistence type="inferred from homology"/>
<dbReference type="InterPro" id="IPR001670">
    <property type="entry name" value="ADH_Fe/GldA"/>
</dbReference>
<evidence type="ECO:0000313" key="10">
    <source>
        <dbReference type="EMBL" id="TCJ19839.1"/>
    </source>
</evidence>
<evidence type="ECO:0000256" key="7">
    <source>
        <dbReference type="SAM" id="MobiDB-lite"/>
    </source>
</evidence>
<dbReference type="OrthoDB" id="323926at2"/>
<protein>
    <recommendedName>
        <fullName evidence="3">hydroxyacid-oxoacid transhydrogenase</fullName>
        <ecNumber evidence="3">1.1.99.24</ecNumber>
    </recommendedName>
</protein>
<comment type="catalytic activity">
    <reaction evidence="6">
        <text>4-hydroxybutanoate + 2-oxoglutarate = (R)-2-hydroxyglutarate + succinate semialdehyde</text>
        <dbReference type="Rhea" id="RHEA:24734"/>
        <dbReference type="ChEBI" id="CHEBI:15801"/>
        <dbReference type="ChEBI" id="CHEBI:16724"/>
        <dbReference type="ChEBI" id="CHEBI:16810"/>
        <dbReference type="ChEBI" id="CHEBI:57706"/>
        <dbReference type="EC" id="1.1.99.24"/>
    </reaction>
</comment>
<dbReference type="Gene3D" id="1.20.1090.10">
    <property type="entry name" value="Dehydroquinate synthase-like - alpha domain"/>
    <property type="match status" value="1"/>
</dbReference>
<gene>
    <name evidence="10" type="ORF">E0L93_02465</name>
</gene>
<keyword evidence="5" id="KW-0560">Oxidoreductase</keyword>
<dbReference type="Pfam" id="PF00465">
    <property type="entry name" value="Fe-ADH"/>
    <property type="match status" value="1"/>
</dbReference>
<feature type="domain" description="Fe-containing alcohol dehydrogenase-like C-terminal" evidence="9">
    <location>
        <begin position="245"/>
        <end position="432"/>
    </location>
</feature>
<dbReference type="GO" id="GO:0047988">
    <property type="term" value="F:hydroxyacid-oxoacid transhydrogenase activity"/>
    <property type="evidence" value="ECO:0007669"/>
    <property type="project" value="UniProtKB-EC"/>
</dbReference>
<dbReference type="Proteomes" id="UP000295244">
    <property type="component" value="Unassembled WGS sequence"/>
</dbReference>
<evidence type="ECO:0000256" key="6">
    <source>
        <dbReference type="ARBA" id="ARBA00049496"/>
    </source>
</evidence>
<reference evidence="10 11" key="1">
    <citation type="submission" date="2019-03" db="EMBL/GenBank/DDBJ databases">
        <title>Whole genome sequence of a novel Rubrobacter taiwanensis strain, isolated from Yellowstone National Park.</title>
        <authorList>
            <person name="Freed S."/>
            <person name="Ramaley R.F."/>
            <person name="Kyndt J.A."/>
        </authorList>
    </citation>
    <scope>NUCLEOTIDE SEQUENCE [LARGE SCALE GENOMIC DNA]</scope>
    <source>
        <strain evidence="10 11">Yellowstone</strain>
    </source>
</reference>
<accession>A0A4R1BQ62</accession>
<dbReference type="EC" id="1.1.99.24" evidence="3"/>
<comment type="similarity">
    <text evidence="2">Belongs to the iron-containing alcohol dehydrogenase family. Hydroxyacid-oxoacid transhydrogenase subfamily.</text>
</comment>
<dbReference type="PANTHER" id="PTHR11496:SF83">
    <property type="entry name" value="HYDROXYACID-OXOACID TRANSHYDROGENASE, MITOCHONDRIAL"/>
    <property type="match status" value="1"/>
</dbReference>
<dbReference type="GO" id="GO:0004022">
    <property type="term" value="F:alcohol dehydrogenase (NAD+) activity"/>
    <property type="evidence" value="ECO:0007669"/>
    <property type="project" value="InterPro"/>
</dbReference>
<organism evidence="10 11">
    <name type="scientific">Rubrobacter taiwanensis</name>
    <dbReference type="NCBI Taxonomy" id="185139"/>
    <lineage>
        <taxon>Bacteria</taxon>
        <taxon>Bacillati</taxon>
        <taxon>Actinomycetota</taxon>
        <taxon>Rubrobacteria</taxon>
        <taxon>Rubrobacterales</taxon>
        <taxon>Rubrobacteraceae</taxon>
        <taxon>Rubrobacter</taxon>
    </lineage>
</organism>
<dbReference type="InterPro" id="IPR056798">
    <property type="entry name" value="ADH_Fe_C"/>
</dbReference>
<evidence type="ECO:0000256" key="5">
    <source>
        <dbReference type="ARBA" id="ARBA00023002"/>
    </source>
</evidence>
<dbReference type="InterPro" id="IPR039697">
    <property type="entry name" value="Alcohol_dehydrogenase_Fe"/>
</dbReference>
<dbReference type="Gene3D" id="3.40.50.1970">
    <property type="match status" value="1"/>
</dbReference>
<dbReference type="FunFam" id="3.40.50.1970:FF:000003">
    <property type="entry name" value="Alcohol dehydrogenase, iron-containing"/>
    <property type="match status" value="1"/>
</dbReference>
<comment type="caution">
    <text evidence="10">The sequence shown here is derived from an EMBL/GenBank/DDBJ whole genome shotgun (WGS) entry which is preliminary data.</text>
</comment>
<dbReference type="CDD" id="cd08190">
    <property type="entry name" value="HOT"/>
    <property type="match status" value="1"/>
</dbReference>
<evidence type="ECO:0000259" key="8">
    <source>
        <dbReference type="Pfam" id="PF00465"/>
    </source>
</evidence>
<dbReference type="Pfam" id="PF25137">
    <property type="entry name" value="ADH_Fe_C"/>
    <property type="match status" value="1"/>
</dbReference>
<evidence type="ECO:0000256" key="3">
    <source>
        <dbReference type="ARBA" id="ARBA00013182"/>
    </source>
</evidence>
<evidence type="ECO:0000259" key="9">
    <source>
        <dbReference type="Pfam" id="PF25137"/>
    </source>
</evidence>
<evidence type="ECO:0000313" key="11">
    <source>
        <dbReference type="Proteomes" id="UP000295244"/>
    </source>
</evidence>
<name>A0A4R1BQ62_9ACTN</name>